<dbReference type="SUPFAM" id="SSF46689">
    <property type="entry name" value="Homeodomain-like"/>
    <property type="match status" value="1"/>
</dbReference>
<dbReference type="InterPro" id="IPR058031">
    <property type="entry name" value="AAA_lid_NorR"/>
</dbReference>
<dbReference type="Proteomes" id="UP000199233">
    <property type="component" value="Unassembled WGS sequence"/>
</dbReference>
<keyword evidence="2" id="KW-0067">ATP-binding</keyword>
<dbReference type="PROSITE" id="PS00676">
    <property type="entry name" value="SIGMA54_INTERACT_2"/>
    <property type="match status" value="1"/>
</dbReference>
<evidence type="ECO:0000256" key="1">
    <source>
        <dbReference type="ARBA" id="ARBA00022741"/>
    </source>
</evidence>
<dbReference type="GO" id="GO:0043565">
    <property type="term" value="F:sequence-specific DNA binding"/>
    <property type="evidence" value="ECO:0007669"/>
    <property type="project" value="InterPro"/>
</dbReference>
<keyword evidence="3" id="KW-0805">Transcription regulation</keyword>
<evidence type="ECO:0000256" key="2">
    <source>
        <dbReference type="ARBA" id="ARBA00022840"/>
    </source>
</evidence>
<dbReference type="InterPro" id="IPR025943">
    <property type="entry name" value="Sigma_54_int_dom_ATP-bd_2"/>
</dbReference>
<dbReference type="InterPro" id="IPR009057">
    <property type="entry name" value="Homeodomain-like_sf"/>
</dbReference>
<dbReference type="InterPro" id="IPR002078">
    <property type="entry name" value="Sigma_54_int"/>
</dbReference>
<dbReference type="STRING" id="489703.SAMN04488038_102133"/>
<dbReference type="InterPro" id="IPR027417">
    <property type="entry name" value="P-loop_NTPase"/>
</dbReference>
<evidence type="ECO:0000313" key="9">
    <source>
        <dbReference type="Proteomes" id="UP000199233"/>
    </source>
</evidence>
<dbReference type="InterPro" id="IPR003593">
    <property type="entry name" value="AAA+_ATPase"/>
</dbReference>
<organism evidence="8 9">
    <name type="scientific">Solimonas aquatica</name>
    <dbReference type="NCBI Taxonomy" id="489703"/>
    <lineage>
        <taxon>Bacteria</taxon>
        <taxon>Pseudomonadati</taxon>
        <taxon>Pseudomonadota</taxon>
        <taxon>Gammaproteobacteria</taxon>
        <taxon>Nevskiales</taxon>
        <taxon>Nevskiaceae</taxon>
        <taxon>Solimonas</taxon>
    </lineage>
</organism>
<dbReference type="GO" id="GO:0005524">
    <property type="term" value="F:ATP binding"/>
    <property type="evidence" value="ECO:0007669"/>
    <property type="project" value="UniProtKB-KW"/>
</dbReference>
<feature type="domain" description="Sigma-54 factor interaction" evidence="7">
    <location>
        <begin position="252"/>
        <end position="481"/>
    </location>
</feature>
<evidence type="ECO:0000256" key="3">
    <source>
        <dbReference type="ARBA" id="ARBA00023015"/>
    </source>
</evidence>
<keyword evidence="9" id="KW-1185">Reference proteome</keyword>
<keyword evidence="4" id="KW-0238">DNA-binding</keyword>
<dbReference type="Pfam" id="PF06505">
    <property type="entry name" value="XylR_N"/>
    <property type="match status" value="1"/>
</dbReference>
<proteinExistence type="predicted"/>
<dbReference type="SMART" id="SM00382">
    <property type="entry name" value="AAA"/>
    <property type="match status" value="1"/>
</dbReference>
<dbReference type="PANTHER" id="PTHR32071:SF117">
    <property type="entry name" value="PTS-DEPENDENT DIHYDROXYACETONE KINASE OPERON REGULATORY PROTEIN-RELATED"/>
    <property type="match status" value="1"/>
</dbReference>
<gene>
    <name evidence="8" type="ORF">SAMN04488038_102133</name>
</gene>
<evidence type="ECO:0000256" key="6">
    <source>
        <dbReference type="SAM" id="MobiDB-lite"/>
    </source>
</evidence>
<evidence type="ECO:0000256" key="5">
    <source>
        <dbReference type="ARBA" id="ARBA00023163"/>
    </source>
</evidence>
<dbReference type="Pfam" id="PF02954">
    <property type="entry name" value="HTH_8"/>
    <property type="match status" value="1"/>
</dbReference>
<dbReference type="RefSeq" id="WP_093282010.1">
    <property type="nucleotide sequence ID" value="NZ_FOFS01000002.1"/>
</dbReference>
<dbReference type="Gene3D" id="1.10.8.60">
    <property type="match status" value="1"/>
</dbReference>
<dbReference type="OrthoDB" id="9804019at2"/>
<dbReference type="Pfam" id="PF00158">
    <property type="entry name" value="Sigma54_activat"/>
    <property type="match status" value="1"/>
</dbReference>
<evidence type="ECO:0000259" key="7">
    <source>
        <dbReference type="PROSITE" id="PS50045"/>
    </source>
</evidence>
<sequence>MKSSFSAVSGAPQGEAFHKLEREDLLSRLRFAPESGHIWLDTKRMFLLHTDAFGTLRQEIIETIGLASARGIFTRMGYLSGSRDAELAKKIRADMTYFERYAVGPQLHALEGIVTVEPVRVEIDVERGHHYGEFLWRESIEAEAHVAAYGVGPEAVCWMQIGYACGYASAFMGRAILYREVECKAQGFAACRIVGKPAEEWADAEEDLQFLRAQSFVAKPVVDYGSKKNVVAQTALKIDTSTGSRRTQSRALVGASPGFNIVCHTIKRVAPTDAPVLILGESGVGKEMFARALHGESSRADKPFVAVNCAAIPEQLIEAELFGVEKGAFTGAISSRPGRFERANGGTLFLDELGCLSLPAQSKLLRAVQEGEIERVGDSRLRMVDVRIIAATNEDLRAAVAQKRFREDLYYRLNVYPVQIPPLRERQEDVSLLMSYFLERMCLRHRRNVPGFTDRAIDLLLSHSWPGNVRELENVIERAVILAQDGSPVDACHLPELHTQKMPARAAKACATTHTPETPEPAAHVPAEPEDEPLHKSADDSAWLDTQQQSDAIRMAIERHRGNLSAAAHELGITRAQLAYRANKLGLADLFRRRS</sequence>
<dbReference type="EMBL" id="FOFS01000002">
    <property type="protein sequence ID" value="SEP89603.1"/>
    <property type="molecule type" value="Genomic_DNA"/>
</dbReference>
<dbReference type="Gene3D" id="3.40.50.300">
    <property type="entry name" value="P-loop containing nucleotide triphosphate hydrolases"/>
    <property type="match status" value="1"/>
</dbReference>
<dbReference type="PANTHER" id="PTHR32071">
    <property type="entry name" value="TRANSCRIPTIONAL REGULATORY PROTEIN"/>
    <property type="match status" value="1"/>
</dbReference>
<dbReference type="AlphaFoldDB" id="A0A1H9BM33"/>
<dbReference type="InterPro" id="IPR024096">
    <property type="entry name" value="NO_sig/Golgi_transp_ligand-bd"/>
</dbReference>
<dbReference type="CDD" id="cd00009">
    <property type="entry name" value="AAA"/>
    <property type="match status" value="1"/>
</dbReference>
<dbReference type="SMART" id="SM00989">
    <property type="entry name" value="V4R"/>
    <property type="match status" value="1"/>
</dbReference>
<dbReference type="Pfam" id="PF25601">
    <property type="entry name" value="AAA_lid_14"/>
    <property type="match status" value="1"/>
</dbReference>
<dbReference type="FunFam" id="3.40.50.300:FF:000006">
    <property type="entry name" value="DNA-binding transcriptional regulator NtrC"/>
    <property type="match status" value="1"/>
</dbReference>
<dbReference type="PROSITE" id="PS00688">
    <property type="entry name" value="SIGMA54_INTERACT_3"/>
    <property type="match status" value="1"/>
</dbReference>
<dbReference type="Pfam" id="PF02830">
    <property type="entry name" value="V4R"/>
    <property type="match status" value="1"/>
</dbReference>
<dbReference type="Gene3D" id="3.30.1380.20">
    <property type="entry name" value="Trafficking protein particle complex subunit 3"/>
    <property type="match status" value="1"/>
</dbReference>
<dbReference type="InterPro" id="IPR004096">
    <property type="entry name" value="V4R"/>
</dbReference>
<dbReference type="InterPro" id="IPR025662">
    <property type="entry name" value="Sigma_54_int_dom_ATP-bd_1"/>
</dbReference>
<dbReference type="PROSITE" id="PS00675">
    <property type="entry name" value="SIGMA54_INTERACT_1"/>
    <property type="match status" value="1"/>
</dbReference>
<dbReference type="InterPro" id="IPR010523">
    <property type="entry name" value="XylR_N"/>
</dbReference>
<evidence type="ECO:0000256" key="4">
    <source>
        <dbReference type="ARBA" id="ARBA00023125"/>
    </source>
</evidence>
<evidence type="ECO:0000313" key="8">
    <source>
        <dbReference type="EMBL" id="SEP89603.1"/>
    </source>
</evidence>
<keyword evidence="5" id="KW-0804">Transcription</keyword>
<name>A0A1H9BM33_9GAMM</name>
<dbReference type="SUPFAM" id="SSF111126">
    <property type="entry name" value="Ligand-binding domain in the NO signalling and Golgi transport"/>
    <property type="match status" value="1"/>
</dbReference>
<protein>
    <submittedName>
        <fullName evidence="8">Regulatory protein, Fis family</fullName>
    </submittedName>
</protein>
<dbReference type="InterPro" id="IPR002197">
    <property type="entry name" value="HTH_Fis"/>
</dbReference>
<accession>A0A1H9BM33</accession>
<keyword evidence="1" id="KW-0547">Nucleotide-binding</keyword>
<dbReference type="SUPFAM" id="SSF52540">
    <property type="entry name" value="P-loop containing nucleoside triphosphate hydrolases"/>
    <property type="match status" value="1"/>
</dbReference>
<reference evidence="8 9" key="1">
    <citation type="submission" date="2016-10" db="EMBL/GenBank/DDBJ databases">
        <authorList>
            <person name="de Groot N.N."/>
        </authorList>
    </citation>
    <scope>NUCLEOTIDE SEQUENCE [LARGE SCALE GENOMIC DNA]</scope>
    <source>
        <strain evidence="8 9">DSM 25927</strain>
    </source>
</reference>
<feature type="compositionally biased region" description="Low complexity" evidence="6">
    <location>
        <begin position="511"/>
        <end position="526"/>
    </location>
</feature>
<dbReference type="InterPro" id="IPR025944">
    <property type="entry name" value="Sigma_54_int_dom_CS"/>
</dbReference>
<dbReference type="PROSITE" id="PS50045">
    <property type="entry name" value="SIGMA54_INTERACT_4"/>
    <property type="match status" value="1"/>
</dbReference>
<dbReference type="GO" id="GO:0006355">
    <property type="term" value="P:regulation of DNA-templated transcription"/>
    <property type="evidence" value="ECO:0007669"/>
    <property type="project" value="InterPro"/>
</dbReference>
<dbReference type="PRINTS" id="PR01590">
    <property type="entry name" value="HTHFIS"/>
</dbReference>
<dbReference type="Gene3D" id="1.10.10.60">
    <property type="entry name" value="Homeodomain-like"/>
    <property type="match status" value="1"/>
</dbReference>
<feature type="region of interest" description="Disordered" evidence="6">
    <location>
        <begin position="511"/>
        <end position="537"/>
    </location>
</feature>